<sequence>MVIDVSVSDPVSVRTASHGPRLLRPGVPADAQAIAEFQTASWREAYQGLVPQRYLDRVTVQDRAERWHHRLATGSRRVAVAEDDGVVVGVASWGRVITPDVPPLELMSIYVAAELRGTGLAAELLHAAVGTSPAHLWVFAENWRAQAFYAKHGFRHDGYRKLDRDTGLWERRFVRRGAR</sequence>
<comment type="caution">
    <text evidence="4">The sequence shown here is derived from an EMBL/GenBank/DDBJ whole genome shotgun (WGS) entry which is preliminary data.</text>
</comment>
<dbReference type="PANTHER" id="PTHR43877">
    <property type="entry name" value="AMINOALKYLPHOSPHONATE N-ACETYLTRANSFERASE-RELATED-RELATED"/>
    <property type="match status" value="1"/>
</dbReference>
<organism evidence="4 5">
    <name type="scientific">Cellulomonas fimi</name>
    <dbReference type="NCBI Taxonomy" id="1708"/>
    <lineage>
        <taxon>Bacteria</taxon>
        <taxon>Bacillati</taxon>
        <taxon>Actinomycetota</taxon>
        <taxon>Actinomycetes</taxon>
        <taxon>Micrococcales</taxon>
        <taxon>Cellulomonadaceae</taxon>
        <taxon>Cellulomonas</taxon>
    </lineage>
</organism>
<protein>
    <submittedName>
        <fullName evidence="4">GNAT family N-acetyltransferase</fullName>
    </submittedName>
</protein>
<keyword evidence="2" id="KW-0012">Acyltransferase</keyword>
<dbReference type="EMBL" id="JABCJJ010000017">
    <property type="protein sequence ID" value="NMR20838.1"/>
    <property type="molecule type" value="Genomic_DNA"/>
</dbReference>
<dbReference type="CDD" id="cd04301">
    <property type="entry name" value="NAT_SF"/>
    <property type="match status" value="1"/>
</dbReference>
<dbReference type="Gene3D" id="3.40.630.30">
    <property type="match status" value="1"/>
</dbReference>
<evidence type="ECO:0000313" key="5">
    <source>
        <dbReference type="Proteomes" id="UP000562124"/>
    </source>
</evidence>
<dbReference type="SUPFAM" id="SSF55729">
    <property type="entry name" value="Acyl-CoA N-acyltransferases (Nat)"/>
    <property type="match status" value="1"/>
</dbReference>
<keyword evidence="5" id="KW-1185">Reference proteome</keyword>
<gene>
    <name evidence="4" type="ORF">HIR71_11520</name>
</gene>
<dbReference type="PANTHER" id="PTHR43877:SF1">
    <property type="entry name" value="ACETYLTRANSFERASE"/>
    <property type="match status" value="1"/>
</dbReference>
<accession>A0A7Y0QI56</accession>
<dbReference type="GO" id="GO:0016747">
    <property type="term" value="F:acyltransferase activity, transferring groups other than amino-acyl groups"/>
    <property type="evidence" value="ECO:0007669"/>
    <property type="project" value="InterPro"/>
</dbReference>
<dbReference type="Pfam" id="PF13508">
    <property type="entry name" value="Acetyltransf_7"/>
    <property type="match status" value="1"/>
</dbReference>
<feature type="domain" description="N-acetyltransferase" evidence="3">
    <location>
        <begin position="21"/>
        <end position="175"/>
    </location>
</feature>
<evidence type="ECO:0000259" key="3">
    <source>
        <dbReference type="PROSITE" id="PS51186"/>
    </source>
</evidence>
<dbReference type="InterPro" id="IPR050832">
    <property type="entry name" value="Bact_Acetyltransf"/>
</dbReference>
<reference evidence="4 5" key="1">
    <citation type="submission" date="2020-04" db="EMBL/GenBank/DDBJ databases">
        <title>Sequencing and Assembly of C. fimi.</title>
        <authorList>
            <person name="Ramsey A.R."/>
        </authorList>
    </citation>
    <scope>NUCLEOTIDE SEQUENCE [LARGE SCALE GENOMIC DNA]</scope>
    <source>
        <strain evidence="4 5">SB</strain>
    </source>
</reference>
<dbReference type="PROSITE" id="PS51186">
    <property type="entry name" value="GNAT"/>
    <property type="match status" value="1"/>
</dbReference>
<dbReference type="InterPro" id="IPR016181">
    <property type="entry name" value="Acyl_CoA_acyltransferase"/>
</dbReference>
<dbReference type="AlphaFoldDB" id="A0A7Y0QI56"/>
<evidence type="ECO:0000313" key="4">
    <source>
        <dbReference type="EMBL" id="NMR20838.1"/>
    </source>
</evidence>
<name>A0A7Y0QI56_CELFI</name>
<proteinExistence type="predicted"/>
<keyword evidence="1 4" id="KW-0808">Transferase</keyword>
<evidence type="ECO:0000256" key="2">
    <source>
        <dbReference type="ARBA" id="ARBA00023315"/>
    </source>
</evidence>
<evidence type="ECO:0000256" key="1">
    <source>
        <dbReference type="ARBA" id="ARBA00022679"/>
    </source>
</evidence>
<dbReference type="Proteomes" id="UP000562124">
    <property type="component" value="Unassembled WGS sequence"/>
</dbReference>
<dbReference type="InterPro" id="IPR000182">
    <property type="entry name" value="GNAT_dom"/>
</dbReference>